<feature type="repeat" description="Cell wall-binding" evidence="2">
    <location>
        <begin position="192"/>
        <end position="211"/>
    </location>
</feature>
<feature type="repeat" description="Cell wall-binding" evidence="2">
    <location>
        <begin position="336"/>
        <end position="355"/>
    </location>
</feature>
<evidence type="ECO:0000256" key="3">
    <source>
        <dbReference type="SAM" id="SignalP"/>
    </source>
</evidence>
<sequence>MKKKFLLTAILAATVAVAVPTAMTQSADAATNDASSASVTSMTATAAQSGKWIHGGGWWYQYADGTYPKDCFAEINGKTYYFDHSGYMVTGWKEIDYNTYYFDRNGAMVTGWQSIDGKRYHFDEDGCMATYITYVNDKQQVFAPSGQWVSGWTFDRKIYYNDDGTVDWDNHSWYYANSDGTPYDYNANDDIGGGWLQYGGKWYYIDSDGRMLTDQTVNVYGKNYRLKDDGSMLTGWYQSGNDWYYSNADGTVYNGWRLSGKNWYYFDEDGRMVTYVTEVNNKQQVFAPSGQWVSGWTFDRKIYYNADGTVDWDNYNWYYANSDGTPYDYNKNDDINGGWLQYGGKWYYIDSDGKMLTDCIVTVYGKDYRLKPDGTMVTGWYQSGSEWYYSNADGTLYDGWLLYGKNWYYINGYGCMATSTSVGSNGKDYYVGKDGKLVTGWYYYKYKSNGYSDEYWMYMDSDGSQYTGWVSSGDNWYYIENGKMQCEQWITSKGKDYYLGKDGRPVSGWYHNSYQSDSSNFSYEYWMYMNSDGSKYTGWVSSGGKWYYINNSTMVCDSGDDCVNIEHYRKSDGEIDYDKYNEARNKSRGYVFDKTGAMVTGWYRTTGTSEGGKVYGSSWYYMDSDGQGHQGWLKYNGSWYYFVKGRMQTNCIAPDGSYLGADGISRKIR</sequence>
<evidence type="ECO:0000256" key="1">
    <source>
        <dbReference type="ARBA" id="ARBA00022737"/>
    </source>
</evidence>
<dbReference type="EMBL" id="ABWN01000036">
    <property type="protein sequence ID" value="EFF67690.1"/>
    <property type="molecule type" value="Genomic_DNA"/>
</dbReference>
<feature type="signal peptide" evidence="3">
    <location>
        <begin position="1"/>
        <end position="18"/>
    </location>
</feature>
<dbReference type="GeneID" id="98917764"/>
<evidence type="ECO:0000256" key="2">
    <source>
        <dbReference type="PROSITE-ProRule" id="PRU00591"/>
    </source>
</evidence>
<protein>
    <submittedName>
        <fullName evidence="4">Cell wall-binding repeat protein</fullName>
    </submittedName>
</protein>
<feature type="repeat" description="Cell wall-binding" evidence="2">
    <location>
        <begin position="253"/>
        <end position="272"/>
    </location>
</feature>
<dbReference type="SUPFAM" id="SSF69360">
    <property type="entry name" value="Cell wall binding repeat"/>
    <property type="match status" value="5"/>
</dbReference>
<dbReference type="RefSeq" id="WP_005604093.1">
    <property type="nucleotide sequence ID" value="NZ_GG663524.1"/>
</dbReference>
<evidence type="ECO:0000313" key="5">
    <source>
        <dbReference type="Proteomes" id="UP000006238"/>
    </source>
</evidence>
<feature type="repeat" description="Cell wall-binding" evidence="2">
    <location>
        <begin position="89"/>
        <end position="108"/>
    </location>
</feature>
<keyword evidence="1" id="KW-0677">Repeat</keyword>
<name>D4S1Y8_9FIRM</name>
<feature type="chain" id="PRO_5038456184" evidence="3">
    <location>
        <begin position="19"/>
        <end position="669"/>
    </location>
</feature>
<feature type="repeat" description="Cell wall-binding" evidence="2">
    <location>
        <begin position="377"/>
        <end position="396"/>
    </location>
</feature>
<gene>
    <name evidence="4" type="ORF">BUTYVIB_02110</name>
</gene>
<comment type="caution">
    <text evidence="4">The sequence shown here is derived from an EMBL/GenBank/DDBJ whole genome shotgun (WGS) entry which is preliminary data.</text>
</comment>
<dbReference type="Proteomes" id="UP000006238">
    <property type="component" value="Unassembled WGS sequence"/>
</dbReference>
<dbReference type="InterPro" id="IPR018337">
    <property type="entry name" value="Cell_wall/Cho-bd_repeat"/>
</dbReference>
<dbReference type="PROSITE" id="PS51170">
    <property type="entry name" value="CW"/>
    <property type="match status" value="7"/>
</dbReference>
<dbReference type="Gene3D" id="2.10.270.10">
    <property type="entry name" value="Cholin Binding"/>
    <property type="match status" value="6"/>
</dbReference>
<keyword evidence="3" id="KW-0732">Signal</keyword>
<organism evidence="4 5">
    <name type="scientific">Eshraghiella crossota DSM 2876</name>
    <dbReference type="NCBI Taxonomy" id="511680"/>
    <lineage>
        <taxon>Bacteria</taxon>
        <taxon>Bacillati</taxon>
        <taxon>Bacillota</taxon>
        <taxon>Clostridia</taxon>
        <taxon>Lachnospirales</taxon>
        <taxon>Lachnospiraceae</taxon>
        <taxon>Eshraghiella</taxon>
    </lineage>
</organism>
<dbReference type="AlphaFoldDB" id="D4S1Y8"/>
<dbReference type="Pfam" id="PF01473">
    <property type="entry name" value="Choline_bind_1"/>
    <property type="match status" value="11"/>
</dbReference>
<dbReference type="HOGENOM" id="CLU_370423_0_0_9"/>
<proteinExistence type="predicted"/>
<evidence type="ECO:0000313" key="4">
    <source>
        <dbReference type="EMBL" id="EFF67690.1"/>
    </source>
</evidence>
<reference evidence="4 5" key="1">
    <citation type="submission" date="2010-02" db="EMBL/GenBank/DDBJ databases">
        <authorList>
            <person name="Weinstock G."/>
            <person name="Sodergren E."/>
            <person name="Clifton S."/>
            <person name="Fulton L."/>
            <person name="Fulton B."/>
            <person name="Courtney L."/>
            <person name="Fronick C."/>
            <person name="Harrison M."/>
            <person name="Strong C."/>
            <person name="Farmer C."/>
            <person name="Delahaunty K."/>
            <person name="Markovic C."/>
            <person name="Hall O."/>
            <person name="Minx P."/>
            <person name="Tomlinson C."/>
            <person name="Mitreva M."/>
            <person name="Nelson J."/>
            <person name="Hou S."/>
            <person name="Wollam A."/>
            <person name="Pepin K.H."/>
            <person name="Johnson M."/>
            <person name="Bhonagiri V."/>
            <person name="Zhang X."/>
            <person name="Suruliraj S."/>
            <person name="Warren W."/>
            <person name="Chinwalla A."/>
            <person name="Mardis E.R."/>
            <person name="Wilson R.K."/>
        </authorList>
    </citation>
    <scope>NUCLEOTIDE SEQUENCE [LARGE SCALE GENOMIC DNA]</scope>
    <source>
        <strain evidence="4 5">DSM 2876</strain>
    </source>
</reference>
<dbReference type="eggNOG" id="COG5263">
    <property type="taxonomic scope" value="Bacteria"/>
</dbReference>
<accession>D4S1Y8</accession>
<feature type="repeat" description="Cell wall-binding" evidence="2">
    <location>
        <begin position="109"/>
        <end position="128"/>
    </location>
</feature>
<feature type="repeat" description="Cell wall-binding" evidence="2">
    <location>
        <begin position="233"/>
        <end position="252"/>
    </location>
</feature>
<keyword evidence="5" id="KW-1185">Reference proteome</keyword>
<dbReference type="Pfam" id="PF19127">
    <property type="entry name" value="Choline_bind_3"/>
    <property type="match status" value="1"/>
</dbReference>